<feature type="binding site" evidence="7">
    <location>
        <position position="141"/>
    </location>
    <ligand>
        <name>a 1,2-diacyl-sn-glycero-3-phospho-(1'-sn-glycerol)</name>
        <dbReference type="ChEBI" id="CHEBI:64716"/>
    </ligand>
</feature>
<evidence type="ECO:0000256" key="5">
    <source>
        <dbReference type="ARBA" id="ARBA00022989"/>
    </source>
</evidence>
<evidence type="ECO:0000256" key="4">
    <source>
        <dbReference type="ARBA" id="ARBA00022692"/>
    </source>
</evidence>
<dbReference type="Proteomes" id="UP001596258">
    <property type="component" value="Unassembled WGS sequence"/>
</dbReference>
<accession>A0ABW1UAR4</accession>
<protein>
    <recommendedName>
        <fullName evidence="7">Phosphatidylglycerol--prolipoprotein diacylglyceryl transferase</fullName>
        <ecNumber evidence="7">2.5.1.145</ecNumber>
    </recommendedName>
</protein>
<keyword evidence="2 7" id="KW-1003">Cell membrane</keyword>
<comment type="catalytic activity">
    <reaction evidence="7">
        <text>L-cysteinyl-[prolipoprotein] + a 1,2-diacyl-sn-glycero-3-phospho-(1'-sn-glycerol) = an S-1,2-diacyl-sn-glyceryl-L-cysteinyl-[prolipoprotein] + sn-glycerol 1-phosphate + H(+)</text>
        <dbReference type="Rhea" id="RHEA:56712"/>
        <dbReference type="Rhea" id="RHEA-COMP:14679"/>
        <dbReference type="Rhea" id="RHEA-COMP:14680"/>
        <dbReference type="ChEBI" id="CHEBI:15378"/>
        <dbReference type="ChEBI" id="CHEBI:29950"/>
        <dbReference type="ChEBI" id="CHEBI:57685"/>
        <dbReference type="ChEBI" id="CHEBI:64716"/>
        <dbReference type="ChEBI" id="CHEBI:140658"/>
        <dbReference type="EC" id="2.5.1.145"/>
    </reaction>
</comment>
<feature type="transmembrane region" description="Helical" evidence="7">
    <location>
        <begin position="24"/>
        <end position="44"/>
    </location>
</feature>
<comment type="subcellular location">
    <subcellularLocation>
        <location evidence="7">Cell membrane</location>
        <topology evidence="7">Multi-pass membrane protein</topology>
    </subcellularLocation>
</comment>
<gene>
    <name evidence="7 8" type="primary">lgt</name>
    <name evidence="8" type="ORF">ACFP1M_04735</name>
</gene>
<feature type="transmembrane region" description="Helical" evidence="7">
    <location>
        <begin position="90"/>
        <end position="115"/>
    </location>
</feature>
<evidence type="ECO:0000256" key="2">
    <source>
        <dbReference type="ARBA" id="ARBA00022475"/>
    </source>
</evidence>
<dbReference type="PROSITE" id="PS01311">
    <property type="entry name" value="LGT"/>
    <property type="match status" value="1"/>
</dbReference>
<dbReference type="PANTHER" id="PTHR30589">
    <property type="entry name" value="PROLIPOPROTEIN DIACYLGLYCERYL TRANSFERASE"/>
    <property type="match status" value="1"/>
</dbReference>
<dbReference type="PANTHER" id="PTHR30589:SF0">
    <property type="entry name" value="PHOSPHATIDYLGLYCEROL--PROLIPOPROTEIN DIACYLGLYCERYL TRANSFERASE"/>
    <property type="match status" value="1"/>
</dbReference>
<reference evidence="9" key="1">
    <citation type="journal article" date="2019" name="Int. J. Syst. Evol. Microbiol.">
        <title>The Global Catalogue of Microorganisms (GCM) 10K type strain sequencing project: providing services to taxonomists for standard genome sequencing and annotation.</title>
        <authorList>
            <consortium name="The Broad Institute Genomics Platform"/>
            <consortium name="The Broad Institute Genome Sequencing Center for Infectious Disease"/>
            <person name="Wu L."/>
            <person name="Ma J."/>
        </authorList>
    </citation>
    <scope>NUCLEOTIDE SEQUENCE [LARGE SCALE GENOMIC DNA]</scope>
    <source>
        <strain evidence="9">CCM 8893</strain>
    </source>
</reference>
<dbReference type="EMBL" id="JBHSSO010000014">
    <property type="protein sequence ID" value="MFC6289509.1"/>
    <property type="molecule type" value="Genomic_DNA"/>
</dbReference>
<dbReference type="Pfam" id="PF01790">
    <property type="entry name" value="LGT"/>
    <property type="match status" value="1"/>
</dbReference>
<feature type="transmembrane region" description="Helical" evidence="7">
    <location>
        <begin position="122"/>
        <end position="140"/>
    </location>
</feature>
<evidence type="ECO:0000256" key="1">
    <source>
        <dbReference type="ARBA" id="ARBA00007150"/>
    </source>
</evidence>
<evidence type="ECO:0000313" key="9">
    <source>
        <dbReference type="Proteomes" id="UP001596258"/>
    </source>
</evidence>
<evidence type="ECO:0000313" key="8">
    <source>
        <dbReference type="EMBL" id="MFC6289509.1"/>
    </source>
</evidence>
<dbReference type="EC" id="2.5.1.145" evidence="7"/>
<comment type="caution">
    <text evidence="8">The sequence shown here is derived from an EMBL/GenBank/DDBJ whole genome shotgun (WGS) entry which is preliminary data.</text>
</comment>
<keyword evidence="4 7" id="KW-0812">Transmembrane</keyword>
<dbReference type="HAMAP" id="MF_01147">
    <property type="entry name" value="Lgt"/>
    <property type="match status" value="1"/>
</dbReference>
<feature type="transmembrane region" description="Helical" evidence="7">
    <location>
        <begin position="183"/>
        <end position="201"/>
    </location>
</feature>
<organism evidence="8 9">
    <name type="scientific">Levilactobacillus angrenensis</name>
    <dbReference type="NCBI Taxonomy" id="2486020"/>
    <lineage>
        <taxon>Bacteria</taxon>
        <taxon>Bacillati</taxon>
        <taxon>Bacillota</taxon>
        <taxon>Bacilli</taxon>
        <taxon>Lactobacillales</taxon>
        <taxon>Lactobacillaceae</taxon>
        <taxon>Levilactobacillus</taxon>
    </lineage>
</organism>
<keyword evidence="5 7" id="KW-1133">Transmembrane helix</keyword>
<keyword evidence="9" id="KW-1185">Reference proteome</keyword>
<dbReference type="GO" id="GO:0008961">
    <property type="term" value="F:phosphatidylglycerol-prolipoprotein diacylglyceryl transferase activity"/>
    <property type="evidence" value="ECO:0007669"/>
    <property type="project" value="UniProtKB-EC"/>
</dbReference>
<dbReference type="RefSeq" id="WP_125575672.1">
    <property type="nucleotide sequence ID" value="NZ_JBHSSO010000014.1"/>
</dbReference>
<name>A0ABW1UAR4_9LACO</name>
<comment type="pathway">
    <text evidence="7">Protein modification; lipoprotein biosynthesis (diacylglyceryl transfer).</text>
</comment>
<keyword evidence="3 7" id="KW-0808">Transferase</keyword>
<dbReference type="NCBIfam" id="TIGR00544">
    <property type="entry name" value="lgt"/>
    <property type="match status" value="1"/>
</dbReference>
<keyword evidence="6 7" id="KW-0472">Membrane</keyword>
<dbReference type="InterPro" id="IPR001640">
    <property type="entry name" value="Lgt"/>
</dbReference>
<feature type="transmembrane region" description="Helical" evidence="7">
    <location>
        <begin position="237"/>
        <end position="261"/>
    </location>
</feature>
<feature type="transmembrane region" description="Helical" evidence="7">
    <location>
        <begin position="56"/>
        <end position="78"/>
    </location>
</feature>
<evidence type="ECO:0000256" key="7">
    <source>
        <dbReference type="HAMAP-Rule" id="MF_01147"/>
    </source>
</evidence>
<comment type="function">
    <text evidence="7">Catalyzes the transfer of the diacylglyceryl group from phosphatidylglycerol to the sulfhydryl group of the N-terminal cysteine of a prolipoprotein, the first step in the formation of mature lipoproteins.</text>
</comment>
<evidence type="ECO:0000256" key="3">
    <source>
        <dbReference type="ARBA" id="ARBA00022679"/>
    </source>
</evidence>
<evidence type="ECO:0000256" key="6">
    <source>
        <dbReference type="ARBA" id="ARBA00023136"/>
    </source>
</evidence>
<comment type="similarity">
    <text evidence="1 7">Belongs to the Lgt family.</text>
</comment>
<proteinExistence type="inferred from homology"/>
<sequence>MGVIFSPIVAALNPIAIHLGPIAVHWYGVIIATGVIIAVTLAVREGNRRGIKSDDIYDMILWALPAALIAARAYYVIFQWPYYQQHPGEIIAIWDGGIAIYGSLIGAGLVVYFFCRSRFIPVWLMLDVAAPTVILGQAIGRWGNFMNQEAFGRVTSLAFLQGLHLPNWIINQMLINGAYRQPTFLYESTWSLMGFVVLMSLRHYPGLFKQGEVFLAYVMWYSFGRFFIEGMRTDSLMLFSVIRVSQLLSVVLFVGALIIWFTRRRSATPPIAYLDGNPFQEKTNLSK</sequence>